<accession>A0A315YXB6</accession>
<evidence type="ECO:0000313" key="9">
    <source>
        <dbReference type="Proteomes" id="UP000245535"/>
    </source>
</evidence>
<keyword evidence="4" id="KW-0804">Transcription</keyword>
<dbReference type="GO" id="GO:0003700">
    <property type="term" value="F:DNA-binding transcription factor activity"/>
    <property type="evidence" value="ECO:0007669"/>
    <property type="project" value="TreeGrafter"/>
</dbReference>
<dbReference type="SUPFAM" id="SSF48498">
    <property type="entry name" value="Tetracyclin repressor-like, C-terminal domain"/>
    <property type="match status" value="1"/>
</dbReference>
<dbReference type="Proteomes" id="UP000245535">
    <property type="component" value="Unassembled WGS sequence"/>
</dbReference>
<dbReference type="InterPro" id="IPR001647">
    <property type="entry name" value="HTH_TetR"/>
</dbReference>
<dbReference type="InterPro" id="IPR036271">
    <property type="entry name" value="Tet_transcr_reg_TetR-rel_C_sf"/>
</dbReference>
<gene>
    <name evidence="8" type="ORF">BC781_111126</name>
</gene>
<evidence type="ECO:0000256" key="1">
    <source>
        <dbReference type="ARBA" id="ARBA00022491"/>
    </source>
</evidence>
<reference evidence="8 9" key="1">
    <citation type="submission" date="2018-03" db="EMBL/GenBank/DDBJ databases">
        <title>Genomic Encyclopedia of Archaeal and Bacterial Type Strains, Phase II (KMG-II): from individual species to whole genera.</title>
        <authorList>
            <person name="Goeker M."/>
        </authorList>
    </citation>
    <scope>NUCLEOTIDE SEQUENCE [LARGE SCALE GENOMIC DNA]</scope>
    <source>
        <strain evidence="8 9">DSM 28229</strain>
    </source>
</reference>
<dbReference type="PANTHER" id="PTHR30055">
    <property type="entry name" value="HTH-TYPE TRANSCRIPTIONAL REGULATOR RUTR"/>
    <property type="match status" value="1"/>
</dbReference>
<dbReference type="Pfam" id="PF00440">
    <property type="entry name" value="TetR_N"/>
    <property type="match status" value="1"/>
</dbReference>
<keyword evidence="3 5" id="KW-0238">DNA-binding</keyword>
<organism evidence="8 9">
    <name type="scientific">Sediminitomix flava</name>
    <dbReference type="NCBI Taxonomy" id="379075"/>
    <lineage>
        <taxon>Bacteria</taxon>
        <taxon>Pseudomonadati</taxon>
        <taxon>Bacteroidota</taxon>
        <taxon>Cytophagia</taxon>
        <taxon>Cytophagales</taxon>
        <taxon>Flammeovirgaceae</taxon>
        <taxon>Sediminitomix</taxon>
    </lineage>
</organism>
<evidence type="ECO:0000313" key="8">
    <source>
        <dbReference type="EMBL" id="PWJ34216.1"/>
    </source>
</evidence>
<dbReference type="Gene3D" id="1.10.10.60">
    <property type="entry name" value="Homeodomain-like"/>
    <property type="match status" value="1"/>
</dbReference>
<keyword evidence="6" id="KW-0175">Coiled coil</keyword>
<dbReference type="EMBL" id="QGDO01000011">
    <property type="protein sequence ID" value="PWJ34216.1"/>
    <property type="molecule type" value="Genomic_DNA"/>
</dbReference>
<dbReference type="PROSITE" id="PS50977">
    <property type="entry name" value="HTH_TETR_2"/>
    <property type="match status" value="1"/>
</dbReference>
<dbReference type="PANTHER" id="PTHR30055:SF175">
    <property type="entry name" value="HTH-TYPE TRANSCRIPTIONAL REPRESSOR KSTR2"/>
    <property type="match status" value="1"/>
</dbReference>
<evidence type="ECO:0000259" key="7">
    <source>
        <dbReference type="PROSITE" id="PS50977"/>
    </source>
</evidence>
<evidence type="ECO:0000256" key="2">
    <source>
        <dbReference type="ARBA" id="ARBA00023015"/>
    </source>
</evidence>
<name>A0A315YXB6_SEDFL</name>
<evidence type="ECO:0000256" key="4">
    <source>
        <dbReference type="ARBA" id="ARBA00023163"/>
    </source>
</evidence>
<keyword evidence="9" id="KW-1185">Reference proteome</keyword>
<dbReference type="InterPro" id="IPR050109">
    <property type="entry name" value="HTH-type_TetR-like_transc_reg"/>
</dbReference>
<dbReference type="SUPFAM" id="SSF46689">
    <property type="entry name" value="Homeodomain-like"/>
    <property type="match status" value="1"/>
</dbReference>
<evidence type="ECO:0000256" key="5">
    <source>
        <dbReference type="PROSITE-ProRule" id="PRU00335"/>
    </source>
</evidence>
<dbReference type="InterPro" id="IPR009057">
    <property type="entry name" value="Homeodomain-like_sf"/>
</dbReference>
<keyword evidence="1" id="KW-0678">Repressor</keyword>
<evidence type="ECO:0000256" key="3">
    <source>
        <dbReference type="ARBA" id="ARBA00023125"/>
    </source>
</evidence>
<dbReference type="AlphaFoldDB" id="A0A315YXB6"/>
<keyword evidence="2" id="KW-0805">Transcription regulation</keyword>
<protein>
    <submittedName>
        <fullName evidence="8">TetR family transcriptional regulator</fullName>
    </submittedName>
</protein>
<feature type="coiled-coil region" evidence="6">
    <location>
        <begin position="54"/>
        <end position="81"/>
    </location>
</feature>
<evidence type="ECO:0000256" key="6">
    <source>
        <dbReference type="SAM" id="Coils"/>
    </source>
</evidence>
<dbReference type="GO" id="GO:0000976">
    <property type="term" value="F:transcription cis-regulatory region binding"/>
    <property type="evidence" value="ECO:0007669"/>
    <property type="project" value="TreeGrafter"/>
</dbReference>
<dbReference type="Gene3D" id="1.10.357.10">
    <property type="entry name" value="Tetracycline Repressor, domain 2"/>
    <property type="match status" value="1"/>
</dbReference>
<sequence length="206" mass="24264">MFKLEVKERILTIAGELFRDFGAKRVTMDDIATELGMSKKTIYQYYKDKNALVYEATKVVLERQERELQQIEEEAEGAMDLALRTTTYFRKEFGNVNQAILDDFRKYYPETWELYLSYKKNCFIGSITENIQKGQEEGVFRKDVDINLISKLRIHLVELGFNKDTFPLEDKPLHYIQDQLFEVFLRGIATAKGLEIIEQYTEKINN</sequence>
<feature type="domain" description="HTH tetR-type" evidence="7">
    <location>
        <begin position="4"/>
        <end position="64"/>
    </location>
</feature>
<comment type="caution">
    <text evidence="8">The sequence shown here is derived from an EMBL/GenBank/DDBJ whole genome shotgun (WGS) entry which is preliminary data.</text>
</comment>
<dbReference type="PRINTS" id="PR00455">
    <property type="entry name" value="HTHTETR"/>
</dbReference>
<feature type="DNA-binding region" description="H-T-H motif" evidence="5">
    <location>
        <begin position="27"/>
        <end position="46"/>
    </location>
</feature>
<proteinExistence type="predicted"/>